<protein>
    <submittedName>
        <fullName evidence="2">Uncharacterized protein</fullName>
    </submittedName>
</protein>
<reference evidence="2 3" key="1">
    <citation type="submission" date="2019-03" db="EMBL/GenBank/DDBJ databases">
        <authorList>
            <person name="Dong K."/>
        </authorList>
    </citation>
    <scope>NUCLEOTIDE SEQUENCE [LARGE SCALE GENOMIC DNA]</scope>
    <source>
        <strain evidence="3">dk512</strain>
    </source>
</reference>
<dbReference type="RefSeq" id="WP_135062484.1">
    <property type="nucleotide sequence ID" value="NZ_CP038266.1"/>
</dbReference>
<keyword evidence="3" id="KW-1185">Reference proteome</keyword>
<dbReference type="EMBL" id="CP038266">
    <property type="protein sequence ID" value="QBR87281.1"/>
    <property type="molecule type" value="Genomic_DNA"/>
</dbReference>
<evidence type="ECO:0000313" key="3">
    <source>
        <dbReference type="Proteomes" id="UP000295748"/>
    </source>
</evidence>
<keyword evidence="1" id="KW-1133">Transmembrane helix</keyword>
<dbReference type="Proteomes" id="UP000295748">
    <property type="component" value="Chromosome"/>
</dbReference>
<feature type="transmembrane region" description="Helical" evidence="1">
    <location>
        <begin position="157"/>
        <end position="177"/>
    </location>
</feature>
<feature type="transmembrane region" description="Helical" evidence="1">
    <location>
        <begin position="59"/>
        <end position="81"/>
    </location>
</feature>
<sequence length="266" mass="28896">MAHATVQDLVEEQAEWGVEEWWRLDLRLFADTPRVQHALVMFAPPAPRRHEYTRFELRYVVQSMAYLFGLIAPLIGAALMARWASTGAWDSGFPLAAAGILTAASLAVTAYSEVQARRYPRAASQAAVRQLTLMHIVPGAVTVIVALWLGGGLLSDGAWIWLAVIAIDVAVHIVQLVRGPVRPGGPQNLVDNVRVSVAELSDDERARLRIERGRAISRLRERGLIDDALAARADATDLGMTALTIAPPPLLELPVDGSPRAADAPR</sequence>
<evidence type="ECO:0000256" key="1">
    <source>
        <dbReference type="SAM" id="Phobius"/>
    </source>
</evidence>
<evidence type="ECO:0000313" key="2">
    <source>
        <dbReference type="EMBL" id="QBR87281.1"/>
    </source>
</evidence>
<gene>
    <name evidence="2" type="ORF">E4K62_00345</name>
</gene>
<keyword evidence="1" id="KW-0812">Transmembrane</keyword>
<feature type="transmembrane region" description="Helical" evidence="1">
    <location>
        <begin position="131"/>
        <end position="151"/>
    </location>
</feature>
<accession>A0ABX5SMC9</accession>
<keyword evidence="1" id="KW-0472">Membrane</keyword>
<name>A0ABX5SMC9_9MICO</name>
<proteinExistence type="predicted"/>
<feature type="transmembrane region" description="Helical" evidence="1">
    <location>
        <begin position="93"/>
        <end position="111"/>
    </location>
</feature>
<organism evidence="2 3">
    <name type="scientific">Microbacterium wangchenii</name>
    <dbReference type="NCBI Taxonomy" id="2541726"/>
    <lineage>
        <taxon>Bacteria</taxon>
        <taxon>Bacillati</taxon>
        <taxon>Actinomycetota</taxon>
        <taxon>Actinomycetes</taxon>
        <taxon>Micrococcales</taxon>
        <taxon>Microbacteriaceae</taxon>
        <taxon>Microbacterium</taxon>
    </lineage>
</organism>